<feature type="compositionally biased region" description="Basic and acidic residues" evidence="1">
    <location>
        <begin position="368"/>
        <end position="382"/>
    </location>
</feature>
<evidence type="ECO:0000256" key="1">
    <source>
        <dbReference type="SAM" id="MobiDB-lite"/>
    </source>
</evidence>
<organism evidence="2 3">
    <name type="scientific">Dimargaris cristalligena</name>
    <dbReference type="NCBI Taxonomy" id="215637"/>
    <lineage>
        <taxon>Eukaryota</taxon>
        <taxon>Fungi</taxon>
        <taxon>Fungi incertae sedis</taxon>
        <taxon>Zoopagomycota</taxon>
        <taxon>Kickxellomycotina</taxon>
        <taxon>Dimargaritomycetes</taxon>
        <taxon>Dimargaritales</taxon>
        <taxon>Dimargaritaceae</taxon>
        <taxon>Dimargaris</taxon>
    </lineage>
</organism>
<dbReference type="Proteomes" id="UP000268162">
    <property type="component" value="Unassembled WGS sequence"/>
</dbReference>
<gene>
    <name evidence="2" type="ORF">BJ085DRAFT_39069</name>
</gene>
<dbReference type="EMBL" id="ML002251">
    <property type="protein sequence ID" value="RKP39692.1"/>
    <property type="molecule type" value="Genomic_DNA"/>
</dbReference>
<feature type="compositionally biased region" description="Polar residues" evidence="1">
    <location>
        <begin position="550"/>
        <end position="559"/>
    </location>
</feature>
<keyword evidence="3" id="KW-1185">Reference proteome</keyword>
<reference evidence="3" key="1">
    <citation type="journal article" date="2018" name="Nat. Microbiol.">
        <title>Leveraging single-cell genomics to expand the fungal tree of life.</title>
        <authorList>
            <person name="Ahrendt S.R."/>
            <person name="Quandt C.A."/>
            <person name="Ciobanu D."/>
            <person name="Clum A."/>
            <person name="Salamov A."/>
            <person name="Andreopoulos B."/>
            <person name="Cheng J.F."/>
            <person name="Woyke T."/>
            <person name="Pelin A."/>
            <person name="Henrissat B."/>
            <person name="Reynolds N.K."/>
            <person name="Benny G.L."/>
            <person name="Smith M.E."/>
            <person name="James T.Y."/>
            <person name="Grigoriev I.V."/>
        </authorList>
    </citation>
    <scope>NUCLEOTIDE SEQUENCE [LARGE SCALE GENOMIC DNA]</scope>
    <source>
        <strain evidence="3">RSA 468</strain>
    </source>
</reference>
<feature type="region of interest" description="Disordered" evidence="1">
    <location>
        <begin position="1"/>
        <end position="120"/>
    </location>
</feature>
<evidence type="ECO:0000313" key="2">
    <source>
        <dbReference type="EMBL" id="RKP39692.1"/>
    </source>
</evidence>
<feature type="region of interest" description="Disordered" evidence="1">
    <location>
        <begin position="237"/>
        <end position="304"/>
    </location>
</feature>
<feature type="compositionally biased region" description="Low complexity" evidence="1">
    <location>
        <begin position="272"/>
        <end position="284"/>
    </location>
</feature>
<feature type="compositionally biased region" description="Polar residues" evidence="1">
    <location>
        <begin position="532"/>
        <end position="542"/>
    </location>
</feature>
<proteinExistence type="predicted"/>
<feature type="compositionally biased region" description="Polar residues" evidence="1">
    <location>
        <begin position="253"/>
        <end position="263"/>
    </location>
</feature>
<sequence>MAAFVSFGGQRCSWGSFGDDDSEHGSVEASSPPSNLPRQSPLTSSHSRRSTQSRSDRHYMSRASASPQRRRVQPPSFMHSAVTQFEEDGLTLDSVMSSPGLPSQQQSKQQQQQQHPFYSIAPGNVSALDWSALGGPNDNISFGGAASEYSLPPEFGDGARYRHDSRSSWDTLDRGSIHSDASFFGAAASKGSGGFIVTDEVTGSLWGKGQPSSVKNTATATTGGVYTRARALSSGRVSYGSAERDSQVDWSDKQPTARSSADQVTPGLMEYPTTTQLPLPTLGPRSKSQSGPSRQSKPTAPDGLNLASFLSEVVGPDSDASRRQLVALGQQLDKPQAYFRTRSHLPWGQLFPFDILDDTAGGSLLDSDGDRDLVDQNEHFSDEANPPATHVITLEESQPELMPSESHNSRADHNRLSSTTGTRERRTQVSGLASLRPSANTLPPPPLPTTRASKPVASAVPSRLRHSSTRSRPDGSTSHLIPLHTTPGQSLSGLFPPLRSSRSLPRLREAADRPPSIPHRSSRSVEKDIPTARSSGSKSTTTNHHHLTSRPCSSATPTLSGYSSASSSTAAGSESRDRSKNQIHSSSPFPCGLIRLLPPQITLHMSSPLCIDPQSHARFFRIDSTVLNLSRYPVQLQLIPCFNATIISAASGTSLSPGGLADLSFVIAFDASLFGPTGKPTSNTLASSQTSRRSRRGPSSTTANASQTTLGHRSLGHHQSGGTLRHHAPEYEIQIAVQGRVQTSLFLRLI</sequence>
<feature type="compositionally biased region" description="Basic and acidic residues" evidence="1">
    <location>
        <begin position="242"/>
        <end position="252"/>
    </location>
</feature>
<feature type="region of interest" description="Disordered" evidence="1">
    <location>
        <begin position="680"/>
        <end position="723"/>
    </location>
</feature>
<protein>
    <submittedName>
        <fullName evidence="2">Uncharacterized protein</fullName>
    </submittedName>
</protein>
<feature type="compositionally biased region" description="Low complexity" evidence="1">
    <location>
        <begin position="560"/>
        <end position="573"/>
    </location>
</feature>
<dbReference type="AlphaFoldDB" id="A0A4Q0A2U5"/>
<name>A0A4Q0A2U5_9FUNG</name>
<feature type="compositionally biased region" description="Polar residues" evidence="1">
    <location>
        <begin position="28"/>
        <end position="42"/>
    </location>
</feature>
<evidence type="ECO:0000313" key="3">
    <source>
        <dbReference type="Proteomes" id="UP000268162"/>
    </source>
</evidence>
<feature type="compositionally biased region" description="Low complexity" evidence="1">
    <location>
        <begin position="103"/>
        <end position="114"/>
    </location>
</feature>
<feature type="compositionally biased region" description="Polar residues" evidence="1">
    <location>
        <begin position="286"/>
        <end position="298"/>
    </location>
</feature>
<feature type="region of interest" description="Disordered" evidence="1">
    <location>
        <begin position="367"/>
        <end position="586"/>
    </location>
</feature>
<feature type="compositionally biased region" description="Low complexity" evidence="1">
    <location>
        <begin position="684"/>
        <end position="702"/>
    </location>
</feature>
<accession>A0A4Q0A2U5</accession>
<feature type="compositionally biased region" description="Low complexity" evidence="1">
    <location>
        <begin position="490"/>
        <end position="504"/>
    </location>
</feature>